<name>A0A6A6IAK2_9PLEO</name>
<proteinExistence type="predicted"/>
<gene>
    <name evidence="2" type="ORF">BU26DRAFT_566231</name>
</gene>
<accession>A0A6A6IAK2</accession>
<feature type="region of interest" description="Disordered" evidence="1">
    <location>
        <begin position="1"/>
        <end position="112"/>
    </location>
</feature>
<feature type="region of interest" description="Disordered" evidence="1">
    <location>
        <begin position="222"/>
        <end position="364"/>
    </location>
</feature>
<feature type="compositionally biased region" description="Polar residues" evidence="1">
    <location>
        <begin position="267"/>
        <end position="285"/>
    </location>
</feature>
<dbReference type="RefSeq" id="XP_033682251.1">
    <property type="nucleotide sequence ID" value="XM_033833489.1"/>
</dbReference>
<sequence>MPPKTTPSKRKGATRDAASIIPEAASQLPTASGNPSTHPLASAPKLSKTGGNDDVATKRRGSATLRTKTPESNTPNPNRSLRPREAPAPMITEGPSSEIYSSSELDSDSNALQTATAPFSSAATAALPGSDFVDLSHRQRVSEADRFLIQAHDNFVSGATGPKPWKEVVPLFNAKFGENIRSVKTSASRAHRVRDTFQEDNPNYPKLKTWDYKTGAVISGGATTATRAPRKADVSKSASTSKGPAKSATRPTSRTSTKIGKPPASVPNPTAADTSESLPSGSRVQNADAASEVPGARAKPSKAAVTAMKTPTAGSILSRSDSRGGVGCITEDLRNLNMAPARTMNEPSRPQPKPTGRTKPSSRLHGLVDSVFDSEDDATPGSIIGQKAMMRDLLNANPHDEGKHNEAASMLKYLKKLEATKQAQVDSLENVIRLARNGELRSRDGAMSAARALIMAFNDVTLEDIADERQHEE</sequence>
<organism evidence="2 3">
    <name type="scientific">Trematosphaeria pertusa</name>
    <dbReference type="NCBI Taxonomy" id="390896"/>
    <lineage>
        <taxon>Eukaryota</taxon>
        <taxon>Fungi</taxon>
        <taxon>Dikarya</taxon>
        <taxon>Ascomycota</taxon>
        <taxon>Pezizomycotina</taxon>
        <taxon>Dothideomycetes</taxon>
        <taxon>Pleosporomycetidae</taxon>
        <taxon>Pleosporales</taxon>
        <taxon>Massarineae</taxon>
        <taxon>Trematosphaeriaceae</taxon>
        <taxon>Trematosphaeria</taxon>
    </lineage>
</organism>
<feature type="compositionally biased region" description="Polar residues" evidence="1">
    <location>
        <begin position="27"/>
        <end position="39"/>
    </location>
</feature>
<dbReference type="GeneID" id="54586819"/>
<protein>
    <recommendedName>
        <fullName evidence="4">Myb-like domain-containing protein</fullName>
    </recommendedName>
</protein>
<evidence type="ECO:0000256" key="1">
    <source>
        <dbReference type="SAM" id="MobiDB-lite"/>
    </source>
</evidence>
<dbReference type="AlphaFoldDB" id="A0A6A6IAK2"/>
<keyword evidence="3" id="KW-1185">Reference proteome</keyword>
<evidence type="ECO:0000313" key="3">
    <source>
        <dbReference type="Proteomes" id="UP000800094"/>
    </source>
</evidence>
<dbReference type="EMBL" id="ML987197">
    <property type="protein sequence ID" value="KAF2247247.1"/>
    <property type="molecule type" value="Genomic_DNA"/>
</dbReference>
<reference evidence="2" key="1">
    <citation type="journal article" date="2020" name="Stud. Mycol.">
        <title>101 Dothideomycetes genomes: a test case for predicting lifestyles and emergence of pathogens.</title>
        <authorList>
            <person name="Haridas S."/>
            <person name="Albert R."/>
            <person name="Binder M."/>
            <person name="Bloem J."/>
            <person name="Labutti K."/>
            <person name="Salamov A."/>
            <person name="Andreopoulos B."/>
            <person name="Baker S."/>
            <person name="Barry K."/>
            <person name="Bills G."/>
            <person name="Bluhm B."/>
            <person name="Cannon C."/>
            <person name="Castanera R."/>
            <person name="Culley D."/>
            <person name="Daum C."/>
            <person name="Ezra D."/>
            <person name="Gonzalez J."/>
            <person name="Henrissat B."/>
            <person name="Kuo A."/>
            <person name="Liang C."/>
            <person name="Lipzen A."/>
            <person name="Lutzoni F."/>
            <person name="Magnuson J."/>
            <person name="Mondo S."/>
            <person name="Nolan M."/>
            <person name="Ohm R."/>
            <person name="Pangilinan J."/>
            <person name="Park H.-J."/>
            <person name="Ramirez L."/>
            <person name="Alfaro M."/>
            <person name="Sun H."/>
            <person name="Tritt A."/>
            <person name="Yoshinaga Y."/>
            <person name="Zwiers L.-H."/>
            <person name="Turgeon B."/>
            <person name="Goodwin S."/>
            <person name="Spatafora J."/>
            <person name="Crous P."/>
            <person name="Grigoriev I."/>
        </authorList>
    </citation>
    <scope>NUCLEOTIDE SEQUENCE</scope>
    <source>
        <strain evidence="2">CBS 122368</strain>
    </source>
</reference>
<evidence type="ECO:0008006" key="4">
    <source>
        <dbReference type="Google" id="ProtNLM"/>
    </source>
</evidence>
<evidence type="ECO:0000313" key="2">
    <source>
        <dbReference type="EMBL" id="KAF2247247.1"/>
    </source>
</evidence>
<feature type="compositionally biased region" description="Polar residues" evidence="1">
    <location>
        <begin position="249"/>
        <end position="258"/>
    </location>
</feature>
<feature type="compositionally biased region" description="Polar residues" evidence="1">
    <location>
        <begin position="64"/>
        <end position="79"/>
    </location>
</feature>
<dbReference type="Proteomes" id="UP000800094">
    <property type="component" value="Unassembled WGS sequence"/>
</dbReference>